<dbReference type="PANTHER" id="PTHR30309:SF0">
    <property type="entry name" value="GLYCEROL-3-PHOSPHATE ACYLTRANSFERASE-RELATED"/>
    <property type="match status" value="1"/>
</dbReference>
<evidence type="ECO:0000313" key="12">
    <source>
        <dbReference type="Proteomes" id="UP000019112"/>
    </source>
</evidence>
<keyword evidence="2 10" id="KW-0444">Lipid biosynthesis</keyword>
<proteinExistence type="inferred from homology"/>
<keyword evidence="8 10" id="KW-0594">Phospholipid biosynthesis</keyword>
<comment type="subcellular location">
    <subcellularLocation>
        <location evidence="10">Cell membrane</location>
        <topology evidence="10">Multi-pass membrane protein</topology>
    </subcellularLocation>
</comment>
<feature type="transmembrane region" description="Helical" evidence="10">
    <location>
        <begin position="142"/>
        <end position="160"/>
    </location>
</feature>
<sequence>MFCCGYSVLLWIGLGYVLGSIPFGVLISMGLKGIDPRKVASRNSGATNVYRTVGWSGAILVALSDVLKSMVPVYYILKVLERPNLAMVVALSCVLGHIWSCFLRFKGGKGIATGAGSLFPFVPYLVIVSIIFWLLITRWTRYAFLASSVCAAVVLVGGVIFSPYPFFGYLALSMGGVILFSHKQNFIRFIQGKEHKI</sequence>
<comment type="catalytic activity">
    <reaction evidence="10">
        <text>an acyl phosphate + sn-glycerol 3-phosphate = a 1-acyl-sn-glycero-3-phosphate + phosphate</text>
        <dbReference type="Rhea" id="RHEA:34075"/>
        <dbReference type="ChEBI" id="CHEBI:43474"/>
        <dbReference type="ChEBI" id="CHEBI:57597"/>
        <dbReference type="ChEBI" id="CHEBI:57970"/>
        <dbReference type="ChEBI" id="CHEBI:59918"/>
        <dbReference type="EC" id="2.3.1.275"/>
    </reaction>
</comment>
<dbReference type="GO" id="GO:0008654">
    <property type="term" value="P:phospholipid biosynthetic process"/>
    <property type="evidence" value="ECO:0007669"/>
    <property type="project" value="UniProtKB-UniRule"/>
</dbReference>
<dbReference type="EC" id="2.3.1.275" evidence="10"/>
<dbReference type="InterPro" id="IPR003811">
    <property type="entry name" value="G3P_acylTferase_PlsY"/>
</dbReference>
<keyword evidence="3 10" id="KW-0808">Transferase</keyword>
<evidence type="ECO:0000256" key="7">
    <source>
        <dbReference type="ARBA" id="ARBA00023136"/>
    </source>
</evidence>
<keyword evidence="7 10" id="KW-0472">Membrane</keyword>
<keyword evidence="12" id="KW-1185">Reference proteome</keyword>
<evidence type="ECO:0000313" key="11">
    <source>
        <dbReference type="EMBL" id="ETZ06888.1"/>
    </source>
</evidence>
<comment type="pathway">
    <text evidence="10">Lipid metabolism; phospholipid metabolism.</text>
</comment>
<dbReference type="RefSeq" id="WP_021827162.1">
    <property type="nucleotide sequence ID" value="NZ_AWTR02000078.1"/>
</dbReference>
<feature type="transmembrane region" description="Helical" evidence="10">
    <location>
        <begin position="166"/>
        <end position="182"/>
    </location>
</feature>
<dbReference type="EMBL" id="AWTR02000078">
    <property type="protein sequence ID" value="ETZ06888.1"/>
    <property type="molecule type" value="Genomic_DNA"/>
</dbReference>
<dbReference type="HAMAP" id="MF_01043">
    <property type="entry name" value="PlsY"/>
    <property type="match status" value="1"/>
</dbReference>
<comment type="function">
    <text evidence="10">Catalyzes the transfer of an acyl group from acyl-phosphate (acyl-PO(4)) to glycerol-3-phosphate (G3P) to form lysophosphatidic acid (LPA). This enzyme utilizes acyl-phosphate as fatty acyl donor, but not acyl-CoA or acyl-ACP.</text>
</comment>
<dbReference type="Pfam" id="PF02660">
    <property type="entry name" value="G3P_acyltransf"/>
    <property type="match status" value="1"/>
</dbReference>
<dbReference type="NCBIfam" id="TIGR00023">
    <property type="entry name" value="glycerol-3-phosphate 1-O-acyltransferase PlsY"/>
    <property type="match status" value="1"/>
</dbReference>
<gene>
    <name evidence="10" type="primary">plsY</name>
    <name evidence="11" type="ORF">P618_200923</name>
</gene>
<keyword evidence="5 10" id="KW-1133">Transmembrane helix</keyword>
<evidence type="ECO:0000256" key="2">
    <source>
        <dbReference type="ARBA" id="ARBA00022516"/>
    </source>
</evidence>
<evidence type="ECO:0000256" key="9">
    <source>
        <dbReference type="ARBA" id="ARBA00023264"/>
    </source>
</evidence>
<name>W6TD74_HOLOB</name>
<evidence type="ECO:0000256" key="1">
    <source>
        <dbReference type="ARBA" id="ARBA00022475"/>
    </source>
</evidence>
<evidence type="ECO:0000256" key="10">
    <source>
        <dbReference type="HAMAP-Rule" id="MF_01043"/>
    </source>
</evidence>
<keyword evidence="1 10" id="KW-1003">Cell membrane</keyword>
<evidence type="ECO:0000256" key="5">
    <source>
        <dbReference type="ARBA" id="ARBA00022989"/>
    </source>
</evidence>
<dbReference type="GO" id="GO:0005886">
    <property type="term" value="C:plasma membrane"/>
    <property type="evidence" value="ECO:0007669"/>
    <property type="project" value="UniProtKB-SubCell"/>
</dbReference>
<comment type="similarity">
    <text evidence="10">Belongs to the PlsY family.</text>
</comment>
<dbReference type="STRING" id="1399147.P618_200923"/>
<evidence type="ECO:0000256" key="3">
    <source>
        <dbReference type="ARBA" id="ARBA00022679"/>
    </source>
</evidence>
<feature type="transmembrane region" description="Helical" evidence="10">
    <location>
        <begin position="111"/>
        <end position="135"/>
    </location>
</feature>
<comment type="subunit">
    <text evidence="10">Probably interacts with PlsX.</text>
</comment>
<accession>W6TD74</accession>
<feature type="transmembrane region" description="Helical" evidence="10">
    <location>
        <begin position="84"/>
        <end position="105"/>
    </location>
</feature>
<dbReference type="UniPathway" id="UPA00085"/>
<evidence type="ECO:0000256" key="4">
    <source>
        <dbReference type="ARBA" id="ARBA00022692"/>
    </source>
</evidence>
<dbReference type="Proteomes" id="UP000019112">
    <property type="component" value="Unassembled WGS sequence"/>
</dbReference>
<dbReference type="SMART" id="SM01207">
    <property type="entry name" value="G3P_acyltransf"/>
    <property type="match status" value="1"/>
</dbReference>
<comment type="caution">
    <text evidence="11">The sequence shown here is derived from an EMBL/GenBank/DDBJ whole genome shotgun (WGS) entry which is preliminary data.</text>
</comment>
<evidence type="ECO:0000256" key="8">
    <source>
        <dbReference type="ARBA" id="ARBA00023209"/>
    </source>
</evidence>
<keyword evidence="9 10" id="KW-1208">Phospholipid metabolism</keyword>
<keyword evidence="4 10" id="KW-0812">Transmembrane</keyword>
<evidence type="ECO:0000256" key="6">
    <source>
        <dbReference type="ARBA" id="ARBA00023098"/>
    </source>
</evidence>
<reference evidence="11 12" key="1">
    <citation type="journal article" date="2014" name="FEMS Microbiol. Lett.">
        <title>Draft genome sequences of three Holospora species (Holospora obtusa, Holospora undulata, and Holospora elegans), endonuclear symbiotic bacteria of the ciliate Paramecium caudatum.</title>
        <authorList>
            <person name="Dohra H."/>
            <person name="Tanaka K."/>
            <person name="Suzuki T."/>
            <person name="Fujishima M."/>
            <person name="Suzuki H."/>
        </authorList>
    </citation>
    <scope>NUCLEOTIDE SEQUENCE [LARGE SCALE GENOMIC DNA]</scope>
    <source>
        <strain evidence="11 12">F1</strain>
    </source>
</reference>
<keyword evidence="6 10" id="KW-0443">Lipid metabolism</keyword>
<protein>
    <recommendedName>
        <fullName evidence="10">Glycerol-3-phosphate acyltransferase</fullName>
    </recommendedName>
    <alternativeName>
        <fullName evidence="10">Acyl-PO4 G3P acyltransferase</fullName>
    </alternativeName>
    <alternativeName>
        <fullName evidence="10">Acyl-phosphate--glycerol-3-phosphate acyltransferase</fullName>
    </alternativeName>
    <alternativeName>
        <fullName evidence="10">G3P acyltransferase</fullName>
        <shortName evidence="10">GPAT</shortName>
        <ecNumber evidence="10">2.3.1.275</ecNumber>
    </alternativeName>
    <alternativeName>
        <fullName evidence="10">Lysophosphatidic acid synthase</fullName>
        <shortName evidence="10">LPA synthase</shortName>
    </alternativeName>
</protein>
<dbReference type="AlphaFoldDB" id="W6TD74"/>
<organism evidence="11 12">
    <name type="scientific">Holospora obtusa F1</name>
    <dbReference type="NCBI Taxonomy" id="1399147"/>
    <lineage>
        <taxon>Bacteria</taxon>
        <taxon>Pseudomonadati</taxon>
        <taxon>Pseudomonadota</taxon>
        <taxon>Alphaproteobacteria</taxon>
        <taxon>Holosporales</taxon>
        <taxon>Holosporaceae</taxon>
        <taxon>Holospora</taxon>
    </lineage>
</organism>
<feature type="transmembrane region" description="Helical" evidence="10">
    <location>
        <begin position="53"/>
        <end position="77"/>
    </location>
</feature>
<dbReference type="eggNOG" id="COG0344">
    <property type="taxonomic scope" value="Bacteria"/>
</dbReference>
<dbReference type="PANTHER" id="PTHR30309">
    <property type="entry name" value="INNER MEMBRANE PROTEIN YGIH"/>
    <property type="match status" value="1"/>
</dbReference>
<dbReference type="GO" id="GO:0043772">
    <property type="term" value="F:acyl-phosphate glycerol-3-phosphate acyltransferase activity"/>
    <property type="evidence" value="ECO:0007669"/>
    <property type="project" value="UniProtKB-UniRule"/>
</dbReference>
<keyword evidence="11" id="KW-0012">Acyltransferase</keyword>